<evidence type="ECO:0000313" key="9">
    <source>
        <dbReference type="EMBL" id="KAK6130526.1"/>
    </source>
</evidence>
<sequence>MGKAHLVGSVIISPDEEKAPISNKSGKVLIFGRNKGSLQVGNQDMMVLCGLGYYVNGFRGFPWLALNFHMAHNLNMHPSTLQLVQNCGNLPMVAKPLYGILSDALYIGGAHRIPYISIGVWFRTLKLDSKMVLSWGSLALIPIASEARPALMACVLLSNLGASISEVAKDALVAEYGQKNKVLGLQSYAVMASAIGGVLGNLLGGFFLLKTQQTKSMFLAFAAILALQLTVSLKTKEESFGLSQPSNYTIVRESIPRSIKKQYSDLMVAIKDESISRPLFWVVSSILAVPMLSGSLFCYQTQCLNLDPSIIGMSKVTGQLMLLSLALLYDRFGKTIPMRKLACITQILCAFSLLLDLVLVKQLNIQLGISNEVFTLCFSGLAEIIAQFKLLPFYVLFASLAPPGCEGSLMSFLASALCLSSIFSAFLGVGMASFLGITSGDYSSLPLGIVIQFFAALLPLRWIGYVPNAQVVPEKGRKRGRSMRTRRNRRVGRVLFDSMYSYRRERESGLQRILKSKYFPKSDLLEVDVPSSVSWLWKAGWRPGKFTVKSTYQWLLKDKLASIEHAECSGFREKKLKVSDCIWKLKVQQKLKFFFGNVAMGYSLSLGNCPPVEMLIFEPDCCCALLLGRNFDAPGYVILCSSPMIVHEPARSSFGVKIFVF</sequence>
<dbReference type="Gene3D" id="1.20.1250.20">
    <property type="entry name" value="MFS general substrate transporter like domains"/>
    <property type="match status" value="1"/>
</dbReference>
<evidence type="ECO:0000256" key="5">
    <source>
        <dbReference type="ARBA" id="ARBA00022989"/>
    </source>
</evidence>
<dbReference type="PANTHER" id="PTHR31585">
    <property type="entry name" value="FOLATE-BIOPTERIN TRANSPORTER 1, CHLOROPLASTIC"/>
    <property type="match status" value="1"/>
</dbReference>
<evidence type="ECO:0008006" key="11">
    <source>
        <dbReference type="Google" id="ProtNLM"/>
    </source>
</evidence>
<reference evidence="9 10" key="1">
    <citation type="journal article" date="2021" name="Comput. Struct. Biotechnol. J.">
        <title>De novo genome assembly of the potent medicinal plant Rehmannia glutinosa using nanopore technology.</title>
        <authorList>
            <person name="Ma L."/>
            <person name="Dong C."/>
            <person name="Song C."/>
            <person name="Wang X."/>
            <person name="Zheng X."/>
            <person name="Niu Y."/>
            <person name="Chen S."/>
            <person name="Feng W."/>
        </authorList>
    </citation>
    <scope>NUCLEOTIDE SEQUENCE [LARGE SCALE GENOMIC DNA]</scope>
    <source>
        <strain evidence="9">DH-2019</strain>
    </source>
</reference>
<feature type="transmembrane region" description="Helical" evidence="8">
    <location>
        <begin position="373"/>
        <end position="397"/>
    </location>
</feature>
<evidence type="ECO:0000256" key="6">
    <source>
        <dbReference type="ARBA" id="ARBA00023136"/>
    </source>
</evidence>
<dbReference type="SUPFAM" id="SSF103473">
    <property type="entry name" value="MFS general substrate transporter"/>
    <property type="match status" value="1"/>
</dbReference>
<name>A0ABR0V8S5_REHGL</name>
<comment type="similarity">
    <text evidence="7">Belongs to the major facilitator superfamily. Phosphate:H(+) symporter (TC 2.A.1.9) family.</text>
</comment>
<evidence type="ECO:0000256" key="2">
    <source>
        <dbReference type="ARBA" id="ARBA00007015"/>
    </source>
</evidence>
<protein>
    <recommendedName>
        <fullName evidence="11">Folate-biopterin transporter 8, chloroplastic</fullName>
    </recommendedName>
</protein>
<comment type="similarity">
    <text evidence="2">Belongs to the major facilitator superfamily. Folate-biopterin transporter (TC 2.A.71) family.</text>
</comment>
<dbReference type="NCBIfam" id="TIGR00788">
    <property type="entry name" value="fbt"/>
    <property type="match status" value="1"/>
</dbReference>
<feature type="transmembrane region" description="Helical" evidence="8">
    <location>
        <begin position="279"/>
        <end position="297"/>
    </location>
</feature>
<dbReference type="InterPro" id="IPR039309">
    <property type="entry name" value="BT1"/>
</dbReference>
<organism evidence="9 10">
    <name type="scientific">Rehmannia glutinosa</name>
    <name type="common">Chinese foxglove</name>
    <dbReference type="NCBI Taxonomy" id="99300"/>
    <lineage>
        <taxon>Eukaryota</taxon>
        <taxon>Viridiplantae</taxon>
        <taxon>Streptophyta</taxon>
        <taxon>Embryophyta</taxon>
        <taxon>Tracheophyta</taxon>
        <taxon>Spermatophyta</taxon>
        <taxon>Magnoliopsida</taxon>
        <taxon>eudicotyledons</taxon>
        <taxon>Gunneridae</taxon>
        <taxon>Pentapetalae</taxon>
        <taxon>asterids</taxon>
        <taxon>lamiids</taxon>
        <taxon>Lamiales</taxon>
        <taxon>Orobanchaceae</taxon>
        <taxon>Rehmannieae</taxon>
        <taxon>Rehmannia</taxon>
    </lineage>
</organism>
<feature type="transmembrane region" description="Helical" evidence="8">
    <location>
        <begin position="409"/>
        <end position="437"/>
    </location>
</feature>
<evidence type="ECO:0000256" key="8">
    <source>
        <dbReference type="SAM" id="Phobius"/>
    </source>
</evidence>
<keyword evidence="4 8" id="KW-0812">Transmembrane</keyword>
<dbReference type="Proteomes" id="UP001318860">
    <property type="component" value="Unassembled WGS sequence"/>
</dbReference>
<evidence type="ECO:0000313" key="10">
    <source>
        <dbReference type="Proteomes" id="UP001318860"/>
    </source>
</evidence>
<feature type="transmembrane region" description="Helical" evidence="8">
    <location>
        <begin position="188"/>
        <end position="209"/>
    </location>
</feature>
<keyword evidence="3" id="KW-0813">Transport</keyword>
<evidence type="ECO:0000256" key="7">
    <source>
        <dbReference type="ARBA" id="ARBA00044504"/>
    </source>
</evidence>
<dbReference type="PANTHER" id="PTHR31585:SF12">
    <property type="entry name" value="FOLATE-BIOPTERIN TRANSPORTER 9, CHLOROPLASTIC-RELATED"/>
    <property type="match status" value="1"/>
</dbReference>
<feature type="transmembrane region" description="Helical" evidence="8">
    <location>
        <begin position="341"/>
        <end position="361"/>
    </location>
</feature>
<dbReference type="EMBL" id="JABTTQ020001572">
    <property type="protein sequence ID" value="KAK6130526.1"/>
    <property type="molecule type" value="Genomic_DNA"/>
</dbReference>
<evidence type="ECO:0000256" key="3">
    <source>
        <dbReference type="ARBA" id="ARBA00022448"/>
    </source>
</evidence>
<comment type="subcellular location">
    <subcellularLocation>
        <location evidence="1">Membrane</location>
        <topology evidence="1">Multi-pass membrane protein</topology>
    </subcellularLocation>
</comment>
<dbReference type="InterPro" id="IPR036259">
    <property type="entry name" value="MFS_trans_sf"/>
</dbReference>
<proteinExistence type="inferred from homology"/>
<feature type="transmembrane region" description="Helical" evidence="8">
    <location>
        <begin position="309"/>
        <end position="329"/>
    </location>
</feature>
<gene>
    <name evidence="9" type="ORF">DH2020_035735</name>
</gene>
<dbReference type="Pfam" id="PF03092">
    <property type="entry name" value="BT1"/>
    <property type="match status" value="1"/>
</dbReference>
<keyword evidence="6 8" id="KW-0472">Membrane</keyword>
<comment type="caution">
    <text evidence="9">The sequence shown here is derived from an EMBL/GenBank/DDBJ whole genome shotgun (WGS) entry which is preliminary data.</text>
</comment>
<accession>A0ABR0V8S5</accession>
<evidence type="ECO:0000256" key="4">
    <source>
        <dbReference type="ARBA" id="ARBA00022692"/>
    </source>
</evidence>
<keyword evidence="5 8" id="KW-1133">Transmembrane helix</keyword>
<feature type="transmembrane region" description="Helical" evidence="8">
    <location>
        <begin position="443"/>
        <end position="460"/>
    </location>
</feature>
<dbReference type="InterPro" id="IPR004324">
    <property type="entry name" value="FBT"/>
</dbReference>
<keyword evidence="10" id="KW-1185">Reference proteome</keyword>
<evidence type="ECO:0000256" key="1">
    <source>
        <dbReference type="ARBA" id="ARBA00004141"/>
    </source>
</evidence>